<protein>
    <submittedName>
        <fullName evidence="1">Uncharacterized protein</fullName>
    </submittedName>
</protein>
<keyword evidence="2" id="KW-1185">Reference proteome</keyword>
<comment type="caution">
    <text evidence="1">The sequence shown here is derived from an EMBL/GenBank/DDBJ whole genome shotgun (WGS) entry which is preliminary data.</text>
</comment>
<evidence type="ECO:0000313" key="2">
    <source>
        <dbReference type="Proteomes" id="UP000448867"/>
    </source>
</evidence>
<dbReference type="RefSeq" id="WP_170289416.1">
    <property type="nucleotide sequence ID" value="NZ_WKKI01000029.1"/>
</dbReference>
<sequence length="62" mass="7680">MFINREKRQIELRMKKVSMKDIREKVSEMNRFNEKKDKILFELHDLLADLDRMISDHQQTMK</sequence>
<dbReference type="EMBL" id="WKKI01000029">
    <property type="protein sequence ID" value="MRX73215.1"/>
    <property type="molecule type" value="Genomic_DNA"/>
</dbReference>
<name>A0A7X2J0K2_9BACI</name>
<organism evidence="1 2">
    <name type="scientific">Metabacillus lacus</name>
    <dbReference type="NCBI Taxonomy" id="1983721"/>
    <lineage>
        <taxon>Bacteria</taxon>
        <taxon>Bacillati</taxon>
        <taxon>Bacillota</taxon>
        <taxon>Bacilli</taxon>
        <taxon>Bacillales</taxon>
        <taxon>Bacillaceae</taxon>
        <taxon>Metabacillus</taxon>
    </lineage>
</organism>
<reference evidence="1 2" key="1">
    <citation type="submission" date="2019-11" db="EMBL/GenBank/DDBJ databases">
        <title>Bacillus lacus genome.</title>
        <authorList>
            <person name="Allen C.J."/>
            <person name="Newman J.D."/>
        </authorList>
    </citation>
    <scope>NUCLEOTIDE SEQUENCE [LARGE SCALE GENOMIC DNA]</scope>
    <source>
        <strain evidence="1 2">KCTC 33946</strain>
    </source>
</reference>
<evidence type="ECO:0000313" key="1">
    <source>
        <dbReference type="EMBL" id="MRX73215.1"/>
    </source>
</evidence>
<dbReference type="AlphaFoldDB" id="A0A7X2J0K2"/>
<gene>
    <name evidence="1" type="ORF">GJU40_13785</name>
</gene>
<dbReference type="Proteomes" id="UP000448867">
    <property type="component" value="Unassembled WGS sequence"/>
</dbReference>
<proteinExistence type="predicted"/>
<accession>A0A7X2J0K2</accession>